<reference evidence="3" key="1">
    <citation type="submission" date="2016-11" db="UniProtKB">
        <authorList>
            <consortium name="WormBaseParasite"/>
        </authorList>
    </citation>
    <scope>IDENTIFICATION</scope>
</reference>
<dbReference type="Proteomes" id="UP000095287">
    <property type="component" value="Unplaced"/>
</dbReference>
<dbReference type="AlphaFoldDB" id="A0A1I7YJ86"/>
<keyword evidence="1" id="KW-0812">Transmembrane</keyword>
<evidence type="ECO:0000313" key="3">
    <source>
        <dbReference type="WBParaSite" id="L893_g16665.t1"/>
    </source>
</evidence>
<evidence type="ECO:0000313" key="2">
    <source>
        <dbReference type="Proteomes" id="UP000095287"/>
    </source>
</evidence>
<accession>A0A1I7YJ86</accession>
<feature type="transmembrane region" description="Helical" evidence="1">
    <location>
        <begin position="62"/>
        <end position="83"/>
    </location>
</feature>
<proteinExistence type="predicted"/>
<keyword evidence="2" id="KW-1185">Reference proteome</keyword>
<keyword evidence="1" id="KW-1133">Transmembrane helix</keyword>
<keyword evidence="1" id="KW-0472">Membrane</keyword>
<evidence type="ECO:0000256" key="1">
    <source>
        <dbReference type="SAM" id="Phobius"/>
    </source>
</evidence>
<dbReference type="WBParaSite" id="L893_g16665.t1">
    <property type="protein sequence ID" value="L893_g16665.t1"/>
    <property type="gene ID" value="L893_g16665"/>
</dbReference>
<protein>
    <submittedName>
        <fullName evidence="3">Cation_ATPase_N domain-containing protein</fullName>
    </submittedName>
</protein>
<name>A0A1I7YJ86_9BILA</name>
<organism evidence="2 3">
    <name type="scientific">Steinernema glaseri</name>
    <dbReference type="NCBI Taxonomy" id="37863"/>
    <lineage>
        <taxon>Eukaryota</taxon>
        <taxon>Metazoa</taxon>
        <taxon>Ecdysozoa</taxon>
        <taxon>Nematoda</taxon>
        <taxon>Chromadorea</taxon>
        <taxon>Rhabditida</taxon>
        <taxon>Tylenchina</taxon>
        <taxon>Panagrolaimomorpha</taxon>
        <taxon>Strongyloidoidea</taxon>
        <taxon>Steinernematidae</taxon>
        <taxon>Steinernema</taxon>
    </lineage>
</organism>
<sequence>MRSSTSGTALGHDKGVISIGATEETKVACAQVNLQKVAQKRQTFIPGKDIISNMKFTLVESFLAVLGVVAFCGAVAAVIYLCWKGDSRPERILGRQRTTAMAWSTIEMNCDEGDILKIIANGREDSDIDRYLP</sequence>